<gene>
    <name evidence="9" type="ORF">GCM10009547_00820</name>
</gene>
<feature type="transmembrane region" description="Helical" evidence="8">
    <location>
        <begin position="161"/>
        <end position="181"/>
    </location>
</feature>
<name>A0ABN1G2Y7_9ACTN</name>
<feature type="transmembrane region" description="Helical" evidence="8">
    <location>
        <begin position="201"/>
        <end position="222"/>
    </location>
</feature>
<comment type="similarity">
    <text evidence="2">Belongs to the AzlC family.</text>
</comment>
<dbReference type="InterPro" id="IPR011606">
    <property type="entry name" value="Brnchd-chn_aa_trnsp_permease"/>
</dbReference>
<keyword evidence="7 8" id="KW-0472">Membrane</keyword>
<keyword evidence="3" id="KW-0813">Transport</keyword>
<feature type="transmembrane region" description="Helical" evidence="8">
    <location>
        <begin position="63"/>
        <end position="88"/>
    </location>
</feature>
<proteinExistence type="inferred from homology"/>
<organism evidence="9 10">
    <name type="scientific">Sporichthya brevicatena</name>
    <dbReference type="NCBI Taxonomy" id="171442"/>
    <lineage>
        <taxon>Bacteria</taxon>
        <taxon>Bacillati</taxon>
        <taxon>Actinomycetota</taxon>
        <taxon>Actinomycetes</taxon>
        <taxon>Sporichthyales</taxon>
        <taxon>Sporichthyaceae</taxon>
        <taxon>Sporichthya</taxon>
    </lineage>
</organism>
<reference evidence="10" key="1">
    <citation type="journal article" date="2019" name="Int. J. Syst. Evol. Microbiol.">
        <title>The Global Catalogue of Microorganisms (GCM) 10K type strain sequencing project: providing services to taxonomists for standard genome sequencing and annotation.</title>
        <authorList>
            <consortium name="The Broad Institute Genomics Platform"/>
            <consortium name="The Broad Institute Genome Sequencing Center for Infectious Disease"/>
            <person name="Wu L."/>
            <person name="Ma J."/>
        </authorList>
    </citation>
    <scope>NUCLEOTIDE SEQUENCE [LARGE SCALE GENOMIC DNA]</scope>
    <source>
        <strain evidence="10">JCM 10671</strain>
    </source>
</reference>
<dbReference type="EMBL" id="BAAAHE010000001">
    <property type="protein sequence ID" value="GAA0603126.1"/>
    <property type="molecule type" value="Genomic_DNA"/>
</dbReference>
<evidence type="ECO:0000256" key="1">
    <source>
        <dbReference type="ARBA" id="ARBA00004651"/>
    </source>
</evidence>
<dbReference type="Proteomes" id="UP001500957">
    <property type="component" value="Unassembled WGS sequence"/>
</dbReference>
<feature type="transmembrane region" description="Helical" evidence="8">
    <location>
        <begin position="125"/>
        <end position="149"/>
    </location>
</feature>
<evidence type="ECO:0000313" key="9">
    <source>
        <dbReference type="EMBL" id="GAA0603126.1"/>
    </source>
</evidence>
<evidence type="ECO:0000256" key="6">
    <source>
        <dbReference type="ARBA" id="ARBA00022989"/>
    </source>
</evidence>
<protein>
    <submittedName>
        <fullName evidence="9">AzlC family ABC transporter permease</fullName>
    </submittedName>
</protein>
<dbReference type="Pfam" id="PF03591">
    <property type="entry name" value="AzlC"/>
    <property type="match status" value="1"/>
</dbReference>
<evidence type="ECO:0000256" key="8">
    <source>
        <dbReference type="SAM" id="Phobius"/>
    </source>
</evidence>
<keyword evidence="4" id="KW-1003">Cell membrane</keyword>
<evidence type="ECO:0000313" key="10">
    <source>
        <dbReference type="Proteomes" id="UP001500957"/>
    </source>
</evidence>
<accession>A0ABN1G2Y7</accession>
<dbReference type="PANTHER" id="PTHR34979:SF1">
    <property type="entry name" value="INNER MEMBRANE PROTEIN YGAZ"/>
    <property type="match status" value="1"/>
</dbReference>
<comment type="subcellular location">
    <subcellularLocation>
        <location evidence="1">Cell membrane</location>
        <topology evidence="1">Multi-pass membrane protein</topology>
    </subcellularLocation>
</comment>
<evidence type="ECO:0000256" key="2">
    <source>
        <dbReference type="ARBA" id="ARBA00010735"/>
    </source>
</evidence>
<keyword evidence="6 8" id="KW-1133">Transmembrane helix</keyword>
<dbReference type="PANTHER" id="PTHR34979">
    <property type="entry name" value="INNER MEMBRANE PROTEIN YGAZ"/>
    <property type="match status" value="1"/>
</dbReference>
<comment type="caution">
    <text evidence="9">The sequence shown here is derived from an EMBL/GenBank/DDBJ whole genome shotgun (WGS) entry which is preliminary data.</text>
</comment>
<evidence type="ECO:0000256" key="4">
    <source>
        <dbReference type="ARBA" id="ARBA00022475"/>
    </source>
</evidence>
<evidence type="ECO:0000256" key="3">
    <source>
        <dbReference type="ARBA" id="ARBA00022448"/>
    </source>
</evidence>
<evidence type="ECO:0000256" key="5">
    <source>
        <dbReference type="ARBA" id="ARBA00022692"/>
    </source>
</evidence>
<keyword evidence="5 8" id="KW-0812">Transmembrane</keyword>
<evidence type="ECO:0000256" key="7">
    <source>
        <dbReference type="ARBA" id="ARBA00023136"/>
    </source>
</evidence>
<sequence>MRAGAAAMAPMLIGVIPFGLVAGTTPAAVGMDWEAALGFSIILFAGASQLAAIDVLSRDGSALLAAVVAWTINLRMLLYSASLAPYLAHESFRKRMGASYLMVDQNYALCVTRWAEGKGDPKGRAWFFIGGGLLLWSAWQLATLAGALLGETLPDELPLDFAVPLVFLVLLIPAINSRPAAVSAVVGGAATVATVEMGAGSLSIVCGAVAGIVGGVVTEIVLHRRAPSGPPEPLEDLG</sequence>
<keyword evidence="10" id="KW-1185">Reference proteome</keyword>